<evidence type="ECO:0000256" key="2">
    <source>
        <dbReference type="SAM" id="SignalP"/>
    </source>
</evidence>
<accession>A0A1I4YW30</accession>
<dbReference type="OrthoDB" id="8541803at2"/>
<organism evidence="3 4">
    <name type="scientific">Nitrosospira briensis</name>
    <dbReference type="NCBI Taxonomy" id="35799"/>
    <lineage>
        <taxon>Bacteria</taxon>
        <taxon>Pseudomonadati</taxon>
        <taxon>Pseudomonadota</taxon>
        <taxon>Betaproteobacteria</taxon>
        <taxon>Nitrosomonadales</taxon>
        <taxon>Nitrosomonadaceae</taxon>
        <taxon>Nitrosospira</taxon>
    </lineage>
</organism>
<gene>
    <name evidence="3" type="ORF">SAMN05216386_0902</name>
</gene>
<feature type="compositionally biased region" description="Gly residues" evidence="1">
    <location>
        <begin position="37"/>
        <end position="48"/>
    </location>
</feature>
<protein>
    <recommendedName>
        <fullName evidence="5">Adhesin</fullName>
    </recommendedName>
</protein>
<dbReference type="PROSITE" id="PS51257">
    <property type="entry name" value="PROKAR_LIPOPROTEIN"/>
    <property type="match status" value="1"/>
</dbReference>
<sequence>MKFNRKKRNAAWRCVVPAALALSIAACGDGSAPSSTGNGGSSGGGGKSETGPTTGRLLDTAVGGVAYTASSGATGNTDEKGIYKYSHGDTVEFKLGSLVIGKVKGAAIITPIELAGDSANKLQNLLILFQSLDVDGNPDNGISIPAAAAAAITASINLDGDPAAFAASAELQKAREAGGVAGAVKTAEQARDHFLSQGISLLSTNIWVRHDDTSASIIRFTADGTGEYLEGEATPDDSCDANRVCGGNLVSKAGVEYGAARVSEFDTRGFRFAGKPVVDTNLHAGLSHPRPTWRIRSDGVDLITSDIVTVPRERKQASLFGELFHIAGTLEISSSKEPIKTEVKEIRFSKMENDPKGIVGAWATDTAAIKVPTYFFFSNGKYMLVDPIGDPEREGHISCGDPGVEFASYSHDAGSGAFNIKSFTYDTNGCAGFSGNEPSSFKLSADGNTAKLEAKDGAPLTLHRVSK</sequence>
<evidence type="ECO:0000313" key="4">
    <source>
        <dbReference type="Proteomes" id="UP000183107"/>
    </source>
</evidence>
<feature type="signal peptide" evidence="2">
    <location>
        <begin position="1"/>
        <end position="28"/>
    </location>
</feature>
<evidence type="ECO:0008006" key="5">
    <source>
        <dbReference type="Google" id="ProtNLM"/>
    </source>
</evidence>
<dbReference type="Proteomes" id="UP000183107">
    <property type="component" value="Unassembled WGS sequence"/>
</dbReference>
<feature type="region of interest" description="Disordered" evidence="1">
    <location>
        <begin position="33"/>
        <end position="55"/>
    </location>
</feature>
<evidence type="ECO:0000256" key="1">
    <source>
        <dbReference type="SAM" id="MobiDB-lite"/>
    </source>
</evidence>
<proteinExistence type="predicted"/>
<evidence type="ECO:0000313" key="3">
    <source>
        <dbReference type="EMBL" id="SFN41973.1"/>
    </source>
</evidence>
<reference evidence="4" key="1">
    <citation type="submission" date="2016-10" db="EMBL/GenBank/DDBJ databases">
        <authorList>
            <person name="Varghese N."/>
        </authorList>
    </citation>
    <scope>NUCLEOTIDE SEQUENCE [LARGE SCALE GENOMIC DNA]</scope>
    <source>
        <strain evidence="4">Nsp8</strain>
    </source>
</reference>
<feature type="chain" id="PRO_5010162419" description="Adhesin" evidence="2">
    <location>
        <begin position="29"/>
        <end position="467"/>
    </location>
</feature>
<name>A0A1I4YW30_9PROT</name>
<dbReference type="RefSeq" id="WP_074795029.1">
    <property type="nucleotide sequence ID" value="NZ_FOVJ01000001.1"/>
</dbReference>
<keyword evidence="2" id="KW-0732">Signal</keyword>
<dbReference type="AlphaFoldDB" id="A0A1I4YW30"/>
<dbReference type="STRING" id="1266925.GCA_000619905_02937"/>
<dbReference type="EMBL" id="FOVJ01000001">
    <property type="protein sequence ID" value="SFN41973.1"/>
    <property type="molecule type" value="Genomic_DNA"/>
</dbReference>
<keyword evidence="4" id="KW-1185">Reference proteome</keyword>